<keyword evidence="5" id="KW-0378">Hydrolase</keyword>
<dbReference type="InterPro" id="IPR012341">
    <property type="entry name" value="6hp_glycosidase-like_sf"/>
</dbReference>
<dbReference type="InterPro" id="IPR027414">
    <property type="entry name" value="GH95_N_dom"/>
</dbReference>
<organism evidence="5 6">
    <name type="scientific">Pelagicoccus enzymogenes</name>
    <dbReference type="NCBI Taxonomy" id="2773457"/>
    <lineage>
        <taxon>Bacteria</taxon>
        <taxon>Pseudomonadati</taxon>
        <taxon>Verrucomicrobiota</taxon>
        <taxon>Opitutia</taxon>
        <taxon>Puniceicoccales</taxon>
        <taxon>Pelagicoccaceae</taxon>
        <taxon>Pelagicoccus</taxon>
    </lineage>
</organism>
<dbReference type="InterPro" id="IPR049053">
    <property type="entry name" value="AFCA-like_C"/>
</dbReference>
<protein>
    <submittedName>
        <fullName evidence="5">Glycoside hydrolase family 95 protein</fullName>
    </submittedName>
</protein>
<dbReference type="GO" id="GO:0004560">
    <property type="term" value="F:alpha-L-fucosidase activity"/>
    <property type="evidence" value="ECO:0007669"/>
    <property type="project" value="InterPro"/>
</dbReference>
<dbReference type="Pfam" id="PF22124">
    <property type="entry name" value="Glyco_hydro_95_cat"/>
    <property type="match status" value="1"/>
</dbReference>
<dbReference type="RefSeq" id="WP_191616012.1">
    <property type="nucleotide sequence ID" value="NZ_JACYFG010000006.1"/>
</dbReference>
<sequence length="771" mass="85669">MRSLPLLSIGGACLLAVASPALAKNLLHDDKPANEWTDAYPTGNGRLGAMPFGQFPQEKVLLNEETIWARGEDLKTPEDSFRHLETIRELEAAGLYREADLHFEQNLQAGVDPNSYQYLGWLNITYPNLSPLARTRRTLDLSSGIVLSEHLLEDGTRIDQETWVSAPDDVIVIHIQSTQAIDLDVSLDGAEAENGDLVKNGQGSGDRVDVLKYQGRIRSLSPSTISDNTLRVRGERSITLLVSAATNFNFANSSQLLADGWQDKALATLDQLNEHTVDELRSAATEDHAAYFNRVRIELGTTDSKTRSLTTPERILRLQNGADQDPDLIEDYFQFGRYLLIASSRPGTLPANLQGIWNPHEWAPWSSDFHLNINLQMNYWLAETTNLSELHQPLIDLIRYYQPKGKEMARRLGMQGWCMGHASDIWGNARMMSRAARWGGSFFGGQWMTLHILEHYRFSKDVSILSDNWKILTDSVRFVDSWLIENPEGEGLVARPACSPENTFLYTDKNGEQQSAAFSSGNSFDQYMVLQVFNDYLEAAAALDKESDPFVQAIAQKLPHVYQPKIAQDGRLMEWRLPFGEQEPGHRHISHVLGAYPGNQIDLDSDPEMRSAVEKVIEKRLEHGGAATGWSRAWTIGMFAQLSESEEAYENLIAILRKSTLGNLWDNHPPFQIDGNFGSTAAIAEMLLHSHGDAIVLLPALPAAWPEGSVQGLRARGGFTVSMEWNKGALTGATISFGPNSPSSATLSYRGKQLTVDGKPGDIQEVDLSSL</sequence>
<feature type="domain" description="Glycosyl hydrolase family 95 N-terminal" evidence="2">
    <location>
        <begin position="29"/>
        <end position="249"/>
    </location>
</feature>
<feature type="chain" id="PRO_5036767308" evidence="1">
    <location>
        <begin position="24"/>
        <end position="771"/>
    </location>
</feature>
<feature type="signal peptide" evidence="1">
    <location>
        <begin position="1"/>
        <end position="23"/>
    </location>
</feature>
<dbReference type="Pfam" id="PF14498">
    <property type="entry name" value="Glyco_hyd_65N_2"/>
    <property type="match status" value="1"/>
</dbReference>
<dbReference type="PIRSF" id="PIRSF007663">
    <property type="entry name" value="UCP007663"/>
    <property type="match status" value="1"/>
</dbReference>
<evidence type="ECO:0000313" key="5">
    <source>
        <dbReference type="EMBL" id="MBD5778885.1"/>
    </source>
</evidence>
<evidence type="ECO:0000256" key="1">
    <source>
        <dbReference type="SAM" id="SignalP"/>
    </source>
</evidence>
<accession>A0A927F6H2</accession>
<dbReference type="InterPro" id="IPR008928">
    <property type="entry name" value="6-hairpin_glycosidase_sf"/>
</dbReference>
<dbReference type="SUPFAM" id="SSF48208">
    <property type="entry name" value="Six-hairpin glycosidases"/>
    <property type="match status" value="1"/>
</dbReference>
<keyword evidence="1" id="KW-0732">Signal</keyword>
<proteinExistence type="predicted"/>
<comment type="caution">
    <text evidence="5">The sequence shown here is derived from an EMBL/GenBank/DDBJ whole genome shotgun (WGS) entry which is preliminary data.</text>
</comment>
<evidence type="ECO:0000259" key="4">
    <source>
        <dbReference type="Pfam" id="PF22124"/>
    </source>
</evidence>
<dbReference type="Gene3D" id="1.50.10.10">
    <property type="match status" value="1"/>
</dbReference>
<dbReference type="InterPro" id="IPR054363">
    <property type="entry name" value="GH95_cat"/>
</dbReference>
<keyword evidence="6" id="KW-1185">Reference proteome</keyword>
<dbReference type="Proteomes" id="UP000622317">
    <property type="component" value="Unassembled WGS sequence"/>
</dbReference>
<gene>
    <name evidence="5" type="ORF">IEN85_05230</name>
</gene>
<dbReference type="InterPro" id="IPR016518">
    <property type="entry name" value="Alpha-L-fucosidase"/>
</dbReference>
<dbReference type="EMBL" id="JACYFG010000006">
    <property type="protein sequence ID" value="MBD5778885.1"/>
    <property type="molecule type" value="Genomic_DNA"/>
</dbReference>
<dbReference type="PANTHER" id="PTHR31084">
    <property type="entry name" value="ALPHA-L-FUCOSIDASE 2"/>
    <property type="match status" value="1"/>
</dbReference>
<feature type="domain" description="Glycosyl hydrolase family 95 catalytic" evidence="4">
    <location>
        <begin position="277"/>
        <end position="687"/>
    </location>
</feature>
<dbReference type="PANTHER" id="PTHR31084:SF0">
    <property type="entry name" value="ALPHA-L-FUCOSIDASE 2"/>
    <property type="match status" value="1"/>
</dbReference>
<evidence type="ECO:0000313" key="6">
    <source>
        <dbReference type="Proteomes" id="UP000622317"/>
    </source>
</evidence>
<feature type="domain" description="Alpha fucosidase A-like C-terminal" evidence="3">
    <location>
        <begin position="690"/>
        <end position="738"/>
    </location>
</feature>
<evidence type="ECO:0000259" key="2">
    <source>
        <dbReference type="Pfam" id="PF14498"/>
    </source>
</evidence>
<dbReference type="Pfam" id="PF21307">
    <property type="entry name" value="Glyco_hydro_95_C"/>
    <property type="match status" value="1"/>
</dbReference>
<name>A0A927F6H2_9BACT</name>
<dbReference type="GO" id="GO:0005975">
    <property type="term" value="P:carbohydrate metabolic process"/>
    <property type="evidence" value="ECO:0007669"/>
    <property type="project" value="InterPro"/>
</dbReference>
<reference evidence="5" key="1">
    <citation type="submission" date="2020-09" db="EMBL/GenBank/DDBJ databases">
        <title>Pelagicoccus enzymogenes sp. nov. with an EPS production, isolated from marine sediment.</title>
        <authorList>
            <person name="Feng X."/>
        </authorList>
    </citation>
    <scope>NUCLEOTIDE SEQUENCE</scope>
    <source>
        <strain evidence="5">NFK12</strain>
    </source>
</reference>
<dbReference type="AlphaFoldDB" id="A0A927F6H2"/>
<evidence type="ECO:0000259" key="3">
    <source>
        <dbReference type="Pfam" id="PF21307"/>
    </source>
</evidence>